<dbReference type="GO" id="GO:0003676">
    <property type="term" value="F:nucleic acid binding"/>
    <property type="evidence" value="ECO:0007669"/>
    <property type="project" value="InterPro"/>
</dbReference>
<dbReference type="Pfam" id="PF24608">
    <property type="entry name" value="PDDEXK_15"/>
    <property type="match status" value="1"/>
</dbReference>
<protein>
    <submittedName>
        <fullName evidence="1">D14 protein</fullName>
    </submittedName>
</protein>
<dbReference type="Gene3D" id="3.40.1350.10">
    <property type="match status" value="1"/>
</dbReference>
<keyword evidence="2" id="KW-1185">Reference proteome</keyword>
<dbReference type="KEGG" id="vg:40097244"/>
<dbReference type="EMBL" id="MG030347">
    <property type="protein sequence ID" value="ATW69907.1"/>
    <property type="molecule type" value="Genomic_DNA"/>
</dbReference>
<reference evidence="2" key="1">
    <citation type="submission" date="2017-10" db="EMBL/GenBank/DDBJ databases">
        <title>Isolation and characterization of a group of new proteus bacteriophages.</title>
        <authorList>
            <person name="Kozlova Y.N."/>
            <person name="Morozova V.V."/>
            <person name="Babkin I.V."/>
            <person name="Tikunova N.V."/>
            <person name="Bokovaya O.V."/>
            <person name="Shedko E.D."/>
        </authorList>
    </citation>
    <scope>NUCLEOTIDE SEQUENCE [LARGE SCALE GENOMIC DNA]</scope>
</reference>
<dbReference type="InterPro" id="IPR056931">
    <property type="entry name" value="D14-like"/>
</dbReference>
<name>A0A2H4PRJ5_9CAUD</name>
<dbReference type="RefSeq" id="YP_009620591.1">
    <property type="nucleotide sequence ID" value="NC_042090.1"/>
</dbReference>
<dbReference type="GeneID" id="40097244"/>
<accession>A0A2H4PRJ5</accession>
<dbReference type="Proteomes" id="UP000241842">
    <property type="component" value="Segment"/>
</dbReference>
<dbReference type="OrthoDB" id="17454at10239"/>
<organism evidence="1 2">
    <name type="scientific">Proteus phage PM135</name>
    <dbReference type="NCBI Taxonomy" id="2048008"/>
    <lineage>
        <taxon>Viruses</taxon>
        <taxon>Duplodnaviria</taxon>
        <taxon>Heunggongvirae</taxon>
        <taxon>Uroviricota</taxon>
        <taxon>Caudoviricetes</taxon>
        <taxon>Demerecviridae</taxon>
        <taxon>Novosibvirus</taxon>
        <taxon>Novosibvirus PM135</taxon>
    </lineage>
</organism>
<evidence type="ECO:0000313" key="1">
    <source>
        <dbReference type="EMBL" id="ATW69907.1"/>
    </source>
</evidence>
<evidence type="ECO:0000313" key="2">
    <source>
        <dbReference type="Proteomes" id="UP000241842"/>
    </source>
</evidence>
<dbReference type="InterPro" id="IPR011856">
    <property type="entry name" value="tRNA_endonuc-like_dom_sf"/>
</dbReference>
<proteinExistence type="predicted"/>
<sequence length="160" mass="18732">MAINVREKGKRGEMQVRDLLRDKTGLKWERVPGSGAFNESHALKGDVYLPPSQKAHSVYCYEVKWYKDDQLNSNIFNVGTHQIEKWWEQTTREAEQMNMKPALVFKKDKGEWLIALDYEDESASALLDHHYIVISKRETNVIIGQFKVWLHNISKEEIIQ</sequence>